<sequence length="370" mass="42776">MYIERLPSKQIASHLVSSSKVIILYGPRQVGKTTLINHILKGSPLRTLKIDADESKHLDILGSKDVEKIRSFTSGYDLLVIDEAQQIPHIGTNLKLIHDHISEIKVMVTGSSSFNLSNKVTEPLTGRYWSYELFPISFSELKGTMNENELNNQLEDRLIYGSYPELFQIQSYDERKKHLNNLCNSYLFKDVLKIAQIRNSEKLRDLLKLLAFQMGNEVSLSELGSIIGMSKDTIAHYIDLLEKSYVLFRLRGLSRNLRKEVSKMDKIYFYDLGIRNSIIDMVKPLGERNDVGQLWENFLIVERMKHNAYQQEQTTPYFWRLHTGAELDYVEEVSGQLNGYEFKWGSKNAKCPKSWSSTYPKSTFKTINRD</sequence>
<evidence type="ECO:0000259" key="1">
    <source>
        <dbReference type="SMART" id="SM00382"/>
    </source>
</evidence>
<feature type="non-terminal residue" evidence="2">
    <location>
        <position position="370"/>
    </location>
</feature>
<dbReference type="Gene3D" id="3.40.50.300">
    <property type="entry name" value="P-loop containing nucleotide triphosphate hydrolases"/>
    <property type="match status" value="1"/>
</dbReference>
<dbReference type="SMART" id="SM00382">
    <property type="entry name" value="AAA"/>
    <property type="match status" value="1"/>
</dbReference>
<feature type="domain" description="AAA+ ATPase" evidence="1">
    <location>
        <begin position="18"/>
        <end position="253"/>
    </location>
</feature>
<dbReference type="Pfam" id="PF13635">
    <property type="entry name" value="DUF4143"/>
    <property type="match status" value="1"/>
</dbReference>
<accession>A0A2M7QD75</accession>
<organism evidence="2 3">
    <name type="scientific">Candidatus Roizmanbacteria bacterium CG_4_10_14_0_8_um_filter_39_9</name>
    <dbReference type="NCBI Taxonomy" id="1974829"/>
    <lineage>
        <taxon>Bacteria</taxon>
        <taxon>Candidatus Roizmaniibacteriota</taxon>
    </lineage>
</organism>
<evidence type="ECO:0000313" key="3">
    <source>
        <dbReference type="Proteomes" id="UP000230108"/>
    </source>
</evidence>
<dbReference type="InterPro" id="IPR027417">
    <property type="entry name" value="P-loop_NTPase"/>
</dbReference>
<dbReference type="SUPFAM" id="SSF52540">
    <property type="entry name" value="P-loop containing nucleoside triphosphate hydrolases"/>
    <property type="match status" value="1"/>
</dbReference>
<dbReference type="Proteomes" id="UP000230108">
    <property type="component" value="Unassembled WGS sequence"/>
</dbReference>
<name>A0A2M7QD75_9BACT</name>
<evidence type="ECO:0000313" key="2">
    <source>
        <dbReference type="EMBL" id="PIY68722.1"/>
    </source>
</evidence>
<gene>
    <name evidence="2" type="ORF">COY90_04450</name>
</gene>
<reference evidence="3" key="1">
    <citation type="submission" date="2017-09" db="EMBL/GenBank/DDBJ databases">
        <title>Depth-based differentiation of microbial function through sediment-hosted aquifers and enrichment of novel symbionts in the deep terrestrial subsurface.</title>
        <authorList>
            <person name="Probst A.J."/>
            <person name="Ladd B."/>
            <person name="Jarett J.K."/>
            <person name="Geller-Mcgrath D.E."/>
            <person name="Sieber C.M.K."/>
            <person name="Emerson J.B."/>
            <person name="Anantharaman K."/>
            <person name="Thomas B.C."/>
            <person name="Malmstrom R."/>
            <person name="Stieglmeier M."/>
            <person name="Klingl A."/>
            <person name="Woyke T."/>
            <person name="Ryan C.M."/>
            <person name="Banfield J.F."/>
        </authorList>
    </citation>
    <scope>NUCLEOTIDE SEQUENCE [LARGE SCALE GENOMIC DNA]</scope>
</reference>
<dbReference type="EMBL" id="PFLF01000094">
    <property type="protein sequence ID" value="PIY68722.1"/>
    <property type="molecule type" value="Genomic_DNA"/>
</dbReference>
<dbReference type="InterPro" id="IPR041682">
    <property type="entry name" value="AAA_14"/>
</dbReference>
<dbReference type="InterPro" id="IPR003593">
    <property type="entry name" value="AAA+_ATPase"/>
</dbReference>
<dbReference type="Pfam" id="PF13173">
    <property type="entry name" value="AAA_14"/>
    <property type="match status" value="1"/>
</dbReference>
<dbReference type="PANTHER" id="PTHR43566:SF1">
    <property type="entry name" value="AAA+ ATPASE DOMAIN-CONTAINING PROTEIN"/>
    <property type="match status" value="1"/>
</dbReference>
<dbReference type="PANTHER" id="PTHR43566">
    <property type="entry name" value="CONSERVED PROTEIN"/>
    <property type="match status" value="1"/>
</dbReference>
<proteinExistence type="predicted"/>
<dbReference type="InterPro" id="IPR025420">
    <property type="entry name" value="DUF4143"/>
</dbReference>
<comment type="caution">
    <text evidence="2">The sequence shown here is derived from an EMBL/GenBank/DDBJ whole genome shotgun (WGS) entry which is preliminary data.</text>
</comment>
<dbReference type="AlphaFoldDB" id="A0A2M7QD75"/>
<protein>
    <submittedName>
        <fullName evidence="2">AAA family ATPase</fullName>
    </submittedName>
</protein>